<comment type="caution">
    <text evidence="2">The sequence shown here is derived from an EMBL/GenBank/DDBJ whole genome shotgun (WGS) entry which is preliminary data.</text>
</comment>
<evidence type="ECO:0000313" key="3">
    <source>
        <dbReference type="Proteomes" id="UP000807025"/>
    </source>
</evidence>
<organism evidence="2 3">
    <name type="scientific">Pleurotus eryngii</name>
    <name type="common">Boletus of the steppes</name>
    <dbReference type="NCBI Taxonomy" id="5323"/>
    <lineage>
        <taxon>Eukaryota</taxon>
        <taxon>Fungi</taxon>
        <taxon>Dikarya</taxon>
        <taxon>Basidiomycota</taxon>
        <taxon>Agaricomycotina</taxon>
        <taxon>Agaricomycetes</taxon>
        <taxon>Agaricomycetidae</taxon>
        <taxon>Agaricales</taxon>
        <taxon>Pleurotineae</taxon>
        <taxon>Pleurotaceae</taxon>
        <taxon>Pleurotus</taxon>
    </lineage>
</organism>
<evidence type="ECO:0000256" key="1">
    <source>
        <dbReference type="SAM" id="MobiDB-lite"/>
    </source>
</evidence>
<reference evidence="2" key="1">
    <citation type="submission" date="2020-11" db="EMBL/GenBank/DDBJ databases">
        <authorList>
            <consortium name="DOE Joint Genome Institute"/>
            <person name="Ahrendt S."/>
            <person name="Riley R."/>
            <person name="Andreopoulos W."/>
            <person name="Labutti K."/>
            <person name="Pangilinan J."/>
            <person name="Ruiz-Duenas F.J."/>
            <person name="Barrasa J.M."/>
            <person name="Sanchez-Garcia M."/>
            <person name="Camarero S."/>
            <person name="Miyauchi S."/>
            <person name="Serrano A."/>
            <person name="Linde D."/>
            <person name="Babiker R."/>
            <person name="Drula E."/>
            <person name="Ayuso-Fernandez I."/>
            <person name="Pacheco R."/>
            <person name="Padilla G."/>
            <person name="Ferreira P."/>
            <person name="Barriuso J."/>
            <person name="Kellner H."/>
            <person name="Castanera R."/>
            <person name="Alfaro M."/>
            <person name="Ramirez L."/>
            <person name="Pisabarro A.G."/>
            <person name="Kuo A."/>
            <person name="Tritt A."/>
            <person name="Lipzen A."/>
            <person name="He G."/>
            <person name="Yan M."/>
            <person name="Ng V."/>
            <person name="Cullen D."/>
            <person name="Martin F."/>
            <person name="Rosso M.-N."/>
            <person name="Henrissat B."/>
            <person name="Hibbett D."/>
            <person name="Martinez A.T."/>
            <person name="Grigoriev I.V."/>
        </authorList>
    </citation>
    <scope>NUCLEOTIDE SEQUENCE</scope>
    <source>
        <strain evidence="2">ATCC 90797</strain>
    </source>
</reference>
<dbReference type="EMBL" id="MU154573">
    <property type="protein sequence ID" value="KAF9494381.1"/>
    <property type="molecule type" value="Genomic_DNA"/>
</dbReference>
<accession>A0A9P5ZVE0</accession>
<keyword evidence="3" id="KW-1185">Reference proteome</keyword>
<feature type="region of interest" description="Disordered" evidence="1">
    <location>
        <begin position="1"/>
        <end position="21"/>
    </location>
</feature>
<evidence type="ECO:0000313" key="2">
    <source>
        <dbReference type="EMBL" id="KAF9494381.1"/>
    </source>
</evidence>
<name>A0A9P5ZVE0_PLEER</name>
<dbReference type="Proteomes" id="UP000807025">
    <property type="component" value="Unassembled WGS sequence"/>
</dbReference>
<protein>
    <submittedName>
        <fullName evidence="2">Uncharacterized protein</fullName>
    </submittedName>
</protein>
<proteinExistence type="predicted"/>
<gene>
    <name evidence="2" type="ORF">BDN71DRAFT_1496464</name>
</gene>
<dbReference type="OrthoDB" id="3256331at2759"/>
<dbReference type="AlphaFoldDB" id="A0A9P5ZVE0"/>
<sequence>MDPIFNNYPRQPINKDDNADSAGTVAVINKRDILPGTVSFPGRDGQESMKLSKWLRQQKTSDGHPIMIIETTLGQFGWRYDTTRVAVSIHLTQAYE</sequence>